<evidence type="ECO:0000256" key="2">
    <source>
        <dbReference type="ARBA" id="ARBA00005179"/>
    </source>
</evidence>
<dbReference type="Gene3D" id="1.10.630.10">
    <property type="entry name" value="Cytochrome P450"/>
    <property type="match status" value="1"/>
</dbReference>
<keyword evidence="6 10" id="KW-0560">Oxidoreductase</keyword>
<keyword evidence="7 9" id="KW-0408">Iron</keyword>
<evidence type="ECO:0000256" key="5">
    <source>
        <dbReference type="ARBA" id="ARBA00022723"/>
    </source>
</evidence>
<keyword evidence="11" id="KW-1133">Transmembrane helix</keyword>
<evidence type="ECO:0000256" key="4">
    <source>
        <dbReference type="ARBA" id="ARBA00022617"/>
    </source>
</evidence>
<keyword evidence="5 9" id="KW-0479">Metal-binding</keyword>
<evidence type="ECO:0000256" key="1">
    <source>
        <dbReference type="ARBA" id="ARBA00001971"/>
    </source>
</evidence>
<proteinExistence type="inferred from homology"/>
<evidence type="ECO:0000256" key="10">
    <source>
        <dbReference type="RuleBase" id="RU000461"/>
    </source>
</evidence>
<accession>A0A5C3R1U9</accession>
<evidence type="ECO:0000256" key="3">
    <source>
        <dbReference type="ARBA" id="ARBA00010617"/>
    </source>
</evidence>
<dbReference type="GO" id="GO:0016705">
    <property type="term" value="F:oxidoreductase activity, acting on paired donors, with incorporation or reduction of molecular oxygen"/>
    <property type="evidence" value="ECO:0007669"/>
    <property type="project" value="InterPro"/>
</dbReference>
<dbReference type="STRING" id="1884261.A0A5C3R1U9"/>
<dbReference type="PRINTS" id="PR00463">
    <property type="entry name" value="EP450I"/>
</dbReference>
<reference evidence="12 13" key="1">
    <citation type="journal article" date="2019" name="Nat. Ecol. Evol.">
        <title>Megaphylogeny resolves global patterns of mushroom evolution.</title>
        <authorList>
            <person name="Varga T."/>
            <person name="Krizsan K."/>
            <person name="Foldi C."/>
            <person name="Dima B."/>
            <person name="Sanchez-Garcia M."/>
            <person name="Sanchez-Ramirez S."/>
            <person name="Szollosi G.J."/>
            <person name="Szarkandi J.G."/>
            <person name="Papp V."/>
            <person name="Albert L."/>
            <person name="Andreopoulos W."/>
            <person name="Angelini C."/>
            <person name="Antonin V."/>
            <person name="Barry K.W."/>
            <person name="Bougher N.L."/>
            <person name="Buchanan P."/>
            <person name="Buyck B."/>
            <person name="Bense V."/>
            <person name="Catcheside P."/>
            <person name="Chovatia M."/>
            <person name="Cooper J."/>
            <person name="Damon W."/>
            <person name="Desjardin D."/>
            <person name="Finy P."/>
            <person name="Geml J."/>
            <person name="Haridas S."/>
            <person name="Hughes K."/>
            <person name="Justo A."/>
            <person name="Karasinski D."/>
            <person name="Kautmanova I."/>
            <person name="Kiss B."/>
            <person name="Kocsube S."/>
            <person name="Kotiranta H."/>
            <person name="LaButti K.M."/>
            <person name="Lechner B.E."/>
            <person name="Liimatainen K."/>
            <person name="Lipzen A."/>
            <person name="Lukacs Z."/>
            <person name="Mihaltcheva S."/>
            <person name="Morgado L.N."/>
            <person name="Niskanen T."/>
            <person name="Noordeloos M.E."/>
            <person name="Ohm R.A."/>
            <person name="Ortiz-Santana B."/>
            <person name="Ovrebo C."/>
            <person name="Racz N."/>
            <person name="Riley R."/>
            <person name="Savchenko A."/>
            <person name="Shiryaev A."/>
            <person name="Soop K."/>
            <person name="Spirin V."/>
            <person name="Szebenyi C."/>
            <person name="Tomsovsky M."/>
            <person name="Tulloss R.E."/>
            <person name="Uehling J."/>
            <person name="Grigoriev I.V."/>
            <person name="Vagvolgyi C."/>
            <person name="Papp T."/>
            <person name="Martin F.M."/>
            <person name="Miettinen O."/>
            <person name="Hibbett D.S."/>
            <person name="Nagy L.G."/>
        </authorList>
    </citation>
    <scope>NUCLEOTIDE SEQUENCE [LARGE SCALE GENOMIC DNA]</scope>
    <source>
        <strain evidence="12 13">CBS 309.79</strain>
    </source>
</reference>
<dbReference type="PROSITE" id="PS00086">
    <property type="entry name" value="CYTOCHROME_P450"/>
    <property type="match status" value="1"/>
</dbReference>
<comment type="cofactor">
    <cofactor evidence="1 9">
        <name>heme</name>
        <dbReference type="ChEBI" id="CHEBI:30413"/>
    </cofactor>
</comment>
<comment type="pathway">
    <text evidence="2">Secondary metabolite biosynthesis.</text>
</comment>
<protein>
    <submittedName>
        <fullName evidence="12">Cytochrome P450</fullName>
    </submittedName>
</protein>
<comment type="similarity">
    <text evidence="3 10">Belongs to the cytochrome P450 family.</text>
</comment>
<dbReference type="GO" id="GO:0020037">
    <property type="term" value="F:heme binding"/>
    <property type="evidence" value="ECO:0007669"/>
    <property type="project" value="InterPro"/>
</dbReference>
<dbReference type="GO" id="GO:0005506">
    <property type="term" value="F:iron ion binding"/>
    <property type="evidence" value="ECO:0007669"/>
    <property type="project" value="InterPro"/>
</dbReference>
<dbReference type="InterPro" id="IPR001128">
    <property type="entry name" value="Cyt_P450"/>
</dbReference>
<dbReference type="InterPro" id="IPR036396">
    <property type="entry name" value="Cyt_P450_sf"/>
</dbReference>
<gene>
    <name evidence="12" type="ORF">BDV98DRAFT_502162</name>
</gene>
<evidence type="ECO:0000256" key="7">
    <source>
        <dbReference type="ARBA" id="ARBA00023004"/>
    </source>
</evidence>
<evidence type="ECO:0000256" key="9">
    <source>
        <dbReference type="PIRSR" id="PIRSR602401-1"/>
    </source>
</evidence>
<keyword evidence="11" id="KW-0472">Membrane</keyword>
<dbReference type="PANTHER" id="PTHR46300:SF7">
    <property type="entry name" value="P450, PUTATIVE (EUROFUNG)-RELATED"/>
    <property type="match status" value="1"/>
</dbReference>
<dbReference type="EMBL" id="ML178818">
    <property type="protein sequence ID" value="TFL04704.1"/>
    <property type="molecule type" value="Genomic_DNA"/>
</dbReference>
<keyword evidence="13" id="KW-1185">Reference proteome</keyword>
<dbReference type="InterPro" id="IPR002401">
    <property type="entry name" value="Cyt_P450_E_grp-I"/>
</dbReference>
<sequence>MPSLSTDTTHTLATRTIQVPVALLALVSTLLGLLFTRMARRRFAMPPGPKPLPIIGNYFDMPTHEQWKTYKQWSEHYDSDLVHVNVLGTDVIIVNTVTAADELFRRRSALYSSRPKMPMIRDLIGLKWHLAFMPHQETWRANRKIVGQEQSPQHTINTRPQQLKWTRTYLQNLMNSPDNFFEHIQHLASAVVLEDVYGLQVKPSGTPDPFIRAATGAVEAMGAAGIYGTYLVDYLPILKYVPSWFPGAEFQSAAKKWRESTDVAASVPFKLVKEAMAEGDAALSITSKLLAKLSAGDVAGETLIRHTGATMFSQGSAASVSALRTFFLIMVLHPEIQAKAQAEIDSIVRGRLPTFADMDALPYVSALIKEVLRWAPIVPLAFPRQLEADDMYDGYFLPAGSVIVPNTWAILQDPTTYRNPTVFDPTRFLTREGTLDPSKNVDPAFGYGRRVCPGRSAAMSMMYISIATTLAAFNVTKAVDEDGFHIKPSCEYTAGLLRYAKPFKCEIELRSAEAEMMIHAMND</sequence>
<evidence type="ECO:0000313" key="13">
    <source>
        <dbReference type="Proteomes" id="UP000305067"/>
    </source>
</evidence>
<keyword evidence="8 10" id="KW-0503">Monooxygenase</keyword>
<dbReference type="PRINTS" id="PR00385">
    <property type="entry name" value="P450"/>
</dbReference>
<dbReference type="PANTHER" id="PTHR46300">
    <property type="entry name" value="P450, PUTATIVE (EUROFUNG)-RELATED-RELATED"/>
    <property type="match status" value="1"/>
</dbReference>
<organism evidence="12 13">
    <name type="scientific">Pterulicium gracile</name>
    <dbReference type="NCBI Taxonomy" id="1884261"/>
    <lineage>
        <taxon>Eukaryota</taxon>
        <taxon>Fungi</taxon>
        <taxon>Dikarya</taxon>
        <taxon>Basidiomycota</taxon>
        <taxon>Agaricomycotina</taxon>
        <taxon>Agaricomycetes</taxon>
        <taxon>Agaricomycetidae</taxon>
        <taxon>Agaricales</taxon>
        <taxon>Pleurotineae</taxon>
        <taxon>Pterulaceae</taxon>
        <taxon>Pterulicium</taxon>
    </lineage>
</organism>
<dbReference type="AlphaFoldDB" id="A0A5C3R1U9"/>
<dbReference type="OrthoDB" id="2789670at2759"/>
<dbReference type="Proteomes" id="UP000305067">
    <property type="component" value="Unassembled WGS sequence"/>
</dbReference>
<evidence type="ECO:0000256" key="8">
    <source>
        <dbReference type="ARBA" id="ARBA00023033"/>
    </source>
</evidence>
<keyword evidence="11" id="KW-0812">Transmembrane</keyword>
<keyword evidence="4 9" id="KW-0349">Heme</keyword>
<evidence type="ECO:0000256" key="11">
    <source>
        <dbReference type="SAM" id="Phobius"/>
    </source>
</evidence>
<evidence type="ECO:0000256" key="6">
    <source>
        <dbReference type="ARBA" id="ARBA00023002"/>
    </source>
</evidence>
<dbReference type="InterPro" id="IPR050364">
    <property type="entry name" value="Cytochrome_P450_fung"/>
</dbReference>
<dbReference type="GO" id="GO:0004497">
    <property type="term" value="F:monooxygenase activity"/>
    <property type="evidence" value="ECO:0007669"/>
    <property type="project" value="UniProtKB-KW"/>
</dbReference>
<feature type="transmembrane region" description="Helical" evidence="11">
    <location>
        <begin position="12"/>
        <end position="35"/>
    </location>
</feature>
<name>A0A5C3R1U9_9AGAR</name>
<dbReference type="CDD" id="cd11065">
    <property type="entry name" value="CYP64-like"/>
    <property type="match status" value="1"/>
</dbReference>
<dbReference type="InterPro" id="IPR017972">
    <property type="entry name" value="Cyt_P450_CS"/>
</dbReference>
<dbReference type="Pfam" id="PF00067">
    <property type="entry name" value="p450"/>
    <property type="match status" value="1"/>
</dbReference>
<feature type="binding site" description="axial binding residue" evidence="9">
    <location>
        <position position="452"/>
    </location>
    <ligand>
        <name>heme</name>
        <dbReference type="ChEBI" id="CHEBI:30413"/>
    </ligand>
    <ligandPart>
        <name>Fe</name>
        <dbReference type="ChEBI" id="CHEBI:18248"/>
    </ligandPart>
</feature>
<dbReference type="SUPFAM" id="SSF48264">
    <property type="entry name" value="Cytochrome P450"/>
    <property type="match status" value="1"/>
</dbReference>
<evidence type="ECO:0000313" key="12">
    <source>
        <dbReference type="EMBL" id="TFL04704.1"/>
    </source>
</evidence>